<name>A0A3R9Y410_9SPHN</name>
<accession>A0A3R9Y410</accession>
<keyword evidence="1" id="KW-1133">Transmembrane helix</keyword>
<protein>
    <submittedName>
        <fullName evidence="2">DUF2569 domain-containing protein</fullName>
    </submittedName>
</protein>
<proteinExistence type="predicted"/>
<keyword evidence="1" id="KW-0812">Transmembrane</keyword>
<comment type="caution">
    <text evidence="2">The sequence shown here is derived from an EMBL/GenBank/DDBJ whole genome shotgun (WGS) entry which is preliminary data.</text>
</comment>
<dbReference type="AlphaFoldDB" id="A0A3R9Y410"/>
<keyword evidence="1" id="KW-0472">Membrane</keyword>
<feature type="transmembrane region" description="Helical" evidence="1">
    <location>
        <begin position="149"/>
        <end position="174"/>
    </location>
</feature>
<evidence type="ECO:0000313" key="3">
    <source>
        <dbReference type="Proteomes" id="UP000274661"/>
    </source>
</evidence>
<evidence type="ECO:0000313" key="2">
    <source>
        <dbReference type="EMBL" id="RST29701.1"/>
    </source>
</evidence>
<gene>
    <name evidence="2" type="ORF">HMF7854_01815</name>
</gene>
<dbReference type="RefSeq" id="WP_126717540.1">
    <property type="nucleotide sequence ID" value="NZ_RWJF01000001.1"/>
</dbReference>
<dbReference type="EMBL" id="RWJF01000001">
    <property type="protein sequence ID" value="RST29701.1"/>
    <property type="molecule type" value="Genomic_DNA"/>
</dbReference>
<feature type="transmembrane region" description="Helical" evidence="1">
    <location>
        <begin position="58"/>
        <end position="79"/>
    </location>
</feature>
<feature type="transmembrane region" description="Helical" evidence="1">
    <location>
        <begin position="186"/>
        <end position="207"/>
    </location>
</feature>
<reference evidence="2 3" key="1">
    <citation type="submission" date="2018-12" db="EMBL/GenBank/DDBJ databases">
        <title>Sphingomonas sp. HMF7854 Genome sequencing and assembly.</title>
        <authorList>
            <person name="Cha I."/>
            <person name="Kang H."/>
            <person name="Kim H."/>
            <person name="Kang J."/>
            <person name="Joh K."/>
        </authorList>
    </citation>
    <scope>NUCLEOTIDE SEQUENCE [LARGE SCALE GENOMIC DNA]</scope>
    <source>
        <strain evidence="2 3">HMF7854</strain>
    </source>
</reference>
<feature type="transmembrane region" description="Helical" evidence="1">
    <location>
        <begin position="111"/>
        <end position="129"/>
    </location>
</feature>
<keyword evidence="3" id="KW-1185">Reference proteome</keyword>
<sequence length="257" mass="27920">MLVQLRQRLQVRSTAMLATIEGGLDRLVIGWLLLAGLACALRLATSPIPHGLVPPSSISPYLLLTVMPAASMLLALRWFRDGDRLEQPAFRLARVGRWTALSRTEARRHPLYGPSGVMVSLLVGMLLNVPVRALEFLAASPALTEPVPGWLSTLHFLMSLDAVLLTSLYAVAFVAALRGVPLFPRLLVAVWCVDLAMQLVVADGVMASGRVPADVAAALQGLLEGNIKKVLISAALWLPYLLLSRRVNVTYRHRVLA</sequence>
<dbReference type="Proteomes" id="UP000274661">
    <property type="component" value="Unassembled WGS sequence"/>
</dbReference>
<dbReference type="OrthoDB" id="7425212at2"/>
<organism evidence="2 3">
    <name type="scientific">Sphingomonas ginkgonis</name>
    <dbReference type="NCBI Taxonomy" id="2315330"/>
    <lineage>
        <taxon>Bacteria</taxon>
        <taxon>Pseudomonadati</taxon>
        <taxon>Pseudomonadota</taxon>
        <taxon>Alphaproteobacteria</taxon>
        <taxon>Sphingomonadales</taxon>
        <taxon>Sphingomonadaceae</taxon>
        <taxon>Sphingomonas</taxon>
    </lineage>
</organism>
<feature type="transmembrane region" description="Helical" evidence="1">
    <location>
        <begin position="27"/>
        <end position="46"/>
    </location>
</feature>
<feature type="transmembrane region" description="Helical" evidence="1">
    <location>
        <begin position="227"/>
        <end position="244"/>
    </location>
</feature>
<evidence type="ECO:0000256" key="1">
    <source>
        <dbReference type="SAM" id="Phobius"/>
    </source>
</evidence>